<feature type="binding site" evidence="18">
    <location>
        <position position="201"/>
    </location>
    <ligand>
        <name>Zn(2+)</name>
        <dbReference type="ChEBI" id="CHEBI:29105"/>
    </ligand>
</feature>
<dbReference type="InterPro" id="IPR016037">
    <property type="entry name" value="DHQ_synth_AroB"/>
</dbReference>
<evidence type="ECO:0000259" key="20">
    <source>
        <dbReference type="Pfam" id="PF24621"/>
    </source>
</evidence>
<evidence type="ECO:0000256" key="18">
    <source>
        <dbReference type="HAMAP-Rule" id="MF_00110"/>
    </source>
</evidence>
<reference evidence="21" key="1">
    <citation type="journal article" date="2014" name="Int. J. Syst. Evol. Microbiol.">
        <title>Complete genome of a new Firmicutes species belonging to the dominant human colonic microbiota ('Ruminococcus bicirculans') reveals two chromosomes and a selective capacity to utilize plant glucans.</title>
        <authorList>
            <consortium name="NISC Comparative Sequencing Program"/>
            <person name="Wegmann U."/>
            <person name="Louis P."/>
            <person name="Goesmann A."/>
            <person name="Henrissat B."/>
            <person name="Duncan S.H."/>
            <person name="Flint H.J."/>
        </authorList>
    </citation>
    <scope>NUCLEOTIDE SEQUENCE</scope>
    <source>
        <strain evidence="21">NBRC 108216</strain>
    </source>
</reference>
<organism evidence="21 22">
    <name type="scientific">Algimonas porphyrae</name>
    <dbReference type="NCBI Taxonomy" id="1128113"/>
    <lineage>
        <taxon>Bacteria</taxon>
        <taxon>Pseudomonadati</taxon>
        <taxon>Pseudomonadota</taxon>
        <taxon>Alphaproteobacteria</taxon>
        <taxon>Maricaulales</taxon>
        <taxon>Robiginitomaculaceae</taxon>
        <taxon>Algimonas</taxon>
    </lineage>
</organism>
<dbReference type="Gene3D" id="1.20.1090.10">
    <property type="entry name" value="Dehydroquinate synthase-like - alpha domain"/>
    <property type="match status" value="1"/>
</dbReference>
<dbReference type="InterPro" id="IPR056179">
    <property type="entry name" value="DHQS_C"/>
</dbReference>
<keyword evidence="11 18" id="KW-0479">Metal-binding</keyword>
<dbReference type="PIRSF" id="PIRSF001455">
    <property type="entry name" value="DHQ_synth"/>
    <property type="match status" value="1"/>
</dbReference>
<keyword evidence="14 18" id="KW-0520">NAD</keyword>
<dbReference type="Pfam" id="PF24621">
    <property type="entry name" value="DHQS_C"/>
    <property type="match status" value="1"/>
</dbReference>
<feature type="binding site" evidence="18">
    <location>
        <position position="265"/>
    </location>
    <ligand>
        <name>Zn(2+)</name>
        <dbReference type="ChEBI" id="CHEBI:29105"/>
    </ligand>
</feature>
<keyword evidence="15 18" id="KW-0057">Aromatic amino acid biosynthesis</keyword>
<evidence type="ECO:0000256" key="2">
    <source>
        <dbReference type="ARBA" id="ARBA00001911"/>
    </source>
</evidence>
<comment type="function">
    <text evidence="3 18">Catalyzes the conversion of 3-deoxy-D-arabino-heptulosonate 7-phosphate (DAHP) to dehydroquinate (DHQ).</text>
</comment>
<sequence>MADPTQTDTNQAHAIDTPLHEVRVDLGSRGYDICIGGGALAHLADRLRAVTPSGRVAVVTDETVHALHGEALAGALSDFQTHMIVRPEGEDQKSMEGLDAVLDSLFRAGFDRSDTVLAFGGGVIGDLTGFAASVFKRGAPFVQVPTTLLAQVDSSVGGKTAINNAYGKNLVGAFYQPRLVLIDTDLLSTLPLRQIKAGYAEIVKYGLIDRPEFFSALDDGLGKRVLDRDADALREAISVSCAAKADVVAQDEREGGVRALLNLGHTFAHALERVAGYGGALLHGEAVSAGLDMAFEFSARTTLCPQLAADRVRNHLTRLSMPTRLDMSHFLGDPDSVMSHMRQDKKNSGGQITLILCHDIGRSFVHPGVDEAELAAYLEDIAP</sequence>
<comment type="catalytic activity">
    <reaction evidence="1 18">
        <text>7-phospho-2-dehydro-3-deoxy-D-arabino-heptonate = 3-dehydroquinate + phosphate</text>
        <dbReference type="Rhea" id="RHEA:21968"/>
        <dbReference type="ChEBI" id="CHEBI:32364"/>
        <dbReference type="ChEBI" id="CHEBI:43474"/>
        <dbReference type="ChEBI" id="CHEBI:58394"/>
        <dbReference type="EC" id="4.2.3.4"/>
    </reaction>
</comment>
<feature type="binding site" evidence="18">
    <location>
        <position position="159"/>
    </location>
    <ligand>
        <name>NAD(+)</name>
        <dbReference type="ChEBI" id="CHEBI:57540"/>
    </ligand>
</feature>
<dbReference type="Proteomes" id="UP001161390">
    <property type="component" value="Unassembled WGS sequence"/>
</dbReference>
<feature type="binding site" evidence="18">
    <location>
        <begin position="88"/>
        <end position="93"/>
    </location>
    <ligand>
        <name>NAD(+)</name>
        <dbReference type="ChEBI" id="CHEBI:57540"/>
    </ligand>
</feature>
<keyword evidence="10 18" id="KW-0028">Amino-acid biosynthesis</keyword>
<keyword evidence="9 18" id="KW-0963">Cytoplasm</keyword>
<evidence type="ECO:0000256" key="15">
    <source>
        <dbReference type="ARBA" id="ARBA00023141"/>
    </source>
</evidence>
<dbReference type="EC" id="4.2.3.4" evidence="7 18"/>
<feature type="binding site" evidence="18">
    <location>
        <begin position="146"/>
        <end position="147"/>
    </location>
    <ligand>
        <name>NAD(+)</name>
        <dbReference type="ChEBI" id="CHEBI:57540"/>
    </ligand>
</feature>
<evidence type="ECO:0000256" key="17">
    <source>
        <dbReference type="ARBA" id="ARBA00023285"/>
    </source>
</evidence>
<dbReference type="PANTHER" id="PTHR43622">
    <property type="entry name" value="3-DEHYDROQUINATE SYNTHASE"/>
    <property type="match status" value="1"/>
</dbReference>
<evidence type="ECO:0000256" key="9">
    <source>
        <dbReference type="ARBA" id="ARBA00022490"/>
    </source>
</evidence>
<comment type="cofactor">
    <cofactor evidence="2 18">
        <name>NAD(+)</name>
        <dbReference type="ChEBI" id="CHEBI:57540"/>
    </cofactor>
</comment>
<dbReference type="Gene3D" id="3.40.50.1970">
    <property type="match status" value="1"/>
</dbReference>
<comment type="subcellular location">
    <subcellularLocation>
        <location evidence="4 18">Cytoplasm</location>
    </subcellularLocation>
</comment>
<reference evidence="21" key="2">
    <citation type="submission" date="2023-01" db="EMBL/GenBank/DDBJ databases">
        <title>Draft genome sequence of Algimonas porphyrae strain NBRC 108216.</title>
        <authorList>
            <person name="Sun Q."/>
            <person name="Mori K."/>
        </authorList>
    </citation>
    <scope>NUCLEOTIDE SEQUENCE</scope>
    <source>
        <strain evidence="21">NBRC 108216</strain>
    </source>
</reference>
<evidence type="ECO:0000256" key="12">
    <source>
        <dbReference type="ARBA" id="ARBA00022741"/>
    </source>
</evidence>
<evidence type="ECO:0000256" key="11">
    <source>
        <dbReference type="ARBA" id="ARBA00022723"/>
    </source>
</evidence>
<dbReference type="CDD" id="cd08195">
    <property type="entry name" value="DHQS"/>
    <property type="match status" value="1"/>
</dbReference>
<comment type="similarity">
    <text evidence="6 18">Belongs to the sugar phosphate cyclases superfamily. Dehydroquinate synthase family.</text>
</comment>
<keyword evidence="17 18" id="KW-0170">Cobalt</keyword>
<dbReference type="InterPro" id="IPR050071">
    <property type="entry name" value="Dehydroquinate_synthase"/>
</dbReference>
<keyword evidence="13 18" id="KW-0862">Zinc</keyword>
<protein>
    <recommendedName>
        <fullName evidence="8 18">3-dehydroquinate synthase</fullName>
        <shortName evidence="18">DHQS</shortName>
        <ecNumber evidence="7 18">4.2.3.4</ecNumber>
    </recommendedName>
</protein>
<evidence type="ECO:0000313" key="21">
    <source>
        <dbReference type="EMBL" id="GLQ20741.1"/>
    </source>
</evidence>
<comment type="cofactor">
    <cofactor evidence="18">
        <name>Co(2+)</name>
        <dbReference type="ChEBI" id="CHEBI:48828"/>
    </cofactor>
    <cofactor evidence="18">
        <name>Zn(2+)</name>
        <dbReference type="ChEBI" id="CHEBI:29105"/>
    </cofactor>
    <text evidence="18">Binds 1 divalent metal cation per subunit. Can use either Co(2+) or Zn(2+).</text>
</comment>
<evidence type="ECO:0000256" key="4">
    <source>
        <dbReference type="ARBA" id="ARBA00004496"/>
    </source>
</evidence>
<feature type="binding site" evidence="18">
    <location>
        <position position="168"/>
    </location>
    <ligand>
        <name>NAD(+)</name>
        <dbReference type="ChEBI" id="CHEBI:57540"/>
    </ligand>
</feature>
<evidence type="ECO:0000256" key="3">
    <source>
        <dbReference type="ARBA" id="ARBA00003485"/>
    </source>
</evidence>
<evidence type="ECO:0000256" key="8">
    <source>
        <dbReference type="ARBA" id="ARBA00017684"/>
    </source>
</evidence>
<feature type="binding site" evidence="18">
    <location>
        <begin position="122"/>
        <end position="126"/>
    </location>
    <ligand>
        <name>NAD(+)</name>
        <dbReference type="ChEBI" id="CHEBI:57540"/>
    </ligand>
</feature>
<comment type="caution">
    <text evidence="21">The sequence shown here is derived from an EMBL/GenBank/DDBJ whole genome shotgun (WGS) entry which is preliminary data.</text>
</comment>
<dbReference type="NCBIfam" id="TIGR01357">
    <property type="entry name" value="aroB"/>
    <property type="match status" value="1"/>
</dbReference>
<accession>A0ABQ5UZR3</accession>
<comment type="pathway">
    <text evidence="5 18">Metabolic intermediate biosynthesis; chorismate biosynthesis; chorismate from D-erythrose 4-phosphate and phosphoenolpyruvate: step 2/7.</text>
</comment>
<evidence type="ECO:0000256" key="6">
    <source>
        <dbReference type="ARBA" id="ARBA00005412"/>
    </source>
</evidence>
<evidence type="ECO:0000256" key="14">
    <source>
        <dbReference type="ARBA" id="ARBA00023027"/>
    </source>
</evidence>
<dbReference type="PANTHER" id="PTHR43622:SF7">
    <property type="entry name" value="3-DEHYDROQUINATE SYNTHASE, CHLOROPLASTIC"/>
    <property type="match status" value="1"/>
</dbReference>
<evidence type="ECO:0000256" key="7">
    <source>
        <dbReference type="ARBA" id="ARBA00013031"/>
    </source>
</evidence>
<dbReference type="SUPFAM" id="SSF56796">
    <property type="entry name" value="Dehydroquinate synthase-like"/>
    <property type="match status" value="1"/>
</dbReference>
<keyword evidence="16 18" id="KW-0456">Lyase</keyword>
<evidence type="ECO:0000256" key="5">
    <source>
        <dbReference type="ARBA" id="ARBA00004661"/>
    </source>
</evidence>
<keyword evidence="22" id="KW-1185">Reference proteome</keyword>
<dbReference type="Pfam" id="PF01761">
    <property type="entry name" value="DHQ_synthase"/>
    <property type="match status" value="1"/>
</dbReference>
<keyword evidence="12 18" id="KW-0547">Nucleotide-binding</keyword>
<feature type="domain" description="3-dehydroquinate synthase C-terminal" evidence="20">
    <location>
        <begin position="198"/>
        <end position="347"/>
    </location>
</feature>
<feature type="domain" description="3-dehydroquinate synthase N-terminal" evidence="19">
    <location>
        <begin position="85"/>
        <end position="196"/>
    </location>
</feature>
<dbReference type="HAMAP" id="MF_00110">
    <property type="entry name" value="DHQ_synthase"/>
    <property type="match status" value="1"/>
</dbReference>
<evidence type="ECO:0000259" key="19">
    <source>
        <dbReference type="Pfam" id="PF01761"/>
    </source>
</evidence>
<feature type="binding site" evidence="18">
    <location>
        <position position="283"/>
    </location>
    <ligand>
        <name>Zn(2+)</name>
        <dbReference type="ChEBI" id="CHEBI:29105"/>
    </ligand>
</feature>
<evidence type="ECO:0000256" key="16">
    <source>
        <dbReference type="ARBA" id="ARBA00023239"/>
    </source>
</evidence>
<evidence type="ECO:0000256" key="1">
    <source>
        <dbReference type="ARBA" id="ARBA00001393"/>
    </source>
</evidence>
<dbReference type="EMBL" id="BSNJ01000003">
    <property type="protein sequence ID" value="GLQ20741.1"/>
    <property type="molecule type" value="Genomic_DNA"/>
</dbReference>
<proteinExistence type="inferred from homology"/>
<name>A0ABQ5UZR3_9PROT</name>
<dbReference type="InterPro" id="IPR030960">
    <property type="entry name" value="DHQS/DOIS_N"/>
</dbReference>
<dbReference type="InterPro" id="IPR030963">
    <property type="entry name" value="DHQ_synth_fam"/>
</dbReference>
<evidence type="ECO:0000256" key="10">
    <source>
        <dbReference type="ARBA" id="ARBA00022605"/>
    </source>
</evidence>
<comment type="caution">
    <text evidence="18">Lacks conserved residue(s) required for the propagation of feature annotation.</text>
</comment>
<gene>
    <name evidence="18 21" type="primary">aroB</name>
    <name evidence="21" type="ORF">GCM10007854_16960</name>
</gene>
<dbReference type="RefSeq" id="WP_284371563.1">
    <property type="nucleotide sequence ID" value="NZ_BSNJ01000003.1"/>
</dbReference>
<evidence type="ECO:0000256" key="13">
    <source>
        <dbReference type="ARBA" id="ARBA00022833"/>
    </source>
</evidence>
<evidence type="ECO:0000313" key="22">
    <source>
        <dbReference type="Proteomes" id="UP001161390"/>
    </source>
</evidence>